<comment type="caution">
    <text evidence="1">The sequence shown here is derived from an EMBL/GenBank/DDBJ whole genome shotgun (WGS) entry which is preliminary data.</text>
</comment>
<name>A0A8J3N6X1_9CHLR</name>
<accession>A0A8J3N6X1</accession>
<dbReference type="Proteomes" id="UP000597444">
    <property type="component" value="Unassembled WGS sequence"/>
</dbReference>
<reference evidence="1" key="1">
    <citation type="submission" date="2020-10" db="EMBL/GenBank/DDBJ databases">
        <title>Taxonomic study of unclassified bacteria belonging to the class Ktedonobacteria.</title>
        <authorList>
            <person name="Yabe S."/>
            <person name="Wang C.M."/>
            <person name="Zheng Y."/>
            <person name="Sakai Y."/>
            <person name="Cavaletti L."/>
            <person name="Monciardini P."/>
            <person name="Donadio S."/>
        </authorList>
    </citation>
    <scope>NUCLEOTIDE SEQUENCE</scope>
    <source>
        <strain evidence="1">ID150040</strain>
    </source>
</reference>
<organism evidence="1 2">
    <name type="scientific">Reticulibacter mediterranei</name>
    <dbReference type="NCBI Taxonomy" id="2778369"/>
    <lineage>
        <taxon>Bacteria</taxon>
        <taxon>Bacillati</taxon>
        <taxon>Chloroflexota</taxon>
        <taxon>Ktedonobacteria</taxon>
        <taxon>Ktedonobacterales</taxon>
        <taxon>Reticulibacteraceae</taxon>
        <taxon>Reticulibacter</taxon>
    </lineage>
</organism>
<dbReference type="RefSeq" id="WP_220208658.1">
    <property type="nucleotide sequence ID" value="NZ_BNJK01000002.1"/>
</dbReference>
<evidence type="ECO:0000313" key="2">
    <source>
        <dbReference type="Proteomes" id="UP000597444"/>
    </source>
</evidence>
<keyword evidence="2" id="KW-1185">Reference proteome</keyword>
<dbReference type="EMBL" id="BNJK01000002">
    <property type="protein sequence ID" value="GHO97885.1"/>
    <property type="molecule type" value="Genomic_DNA"/>
</dbReference>
<proteinExistence type="predicted"/>
<protein>
    <submittedName>
        <fullName evidence="1">Uncharacterized protein</fullName>
    </submittedName>
</protein>
<sequence>MNTCLELQTMQMSYREICAGEDPWIPLGNFMNDYFGNAPELRAELVQDPIQEPEEATADLHRWAVFCAASVEYLCQKYEIPCPDWVFSPAWTLMEPWYYSPGADKPQVRERLTRQTPEPFTRRNIFCGIRIFANKYEHSTDRLQRRSA</sequence>
<gene>
    <name evidence="1" type="ORF">KSF_079330</name>
</gene>
<dbReference type="AlphaFoldDB" id="A0A8J3N6X1"/>
<evidence type="ECO:0000313" key="1">
    <source>
        <dbReference type="EMBL" id="GHO97885.1"/>
    </source>
</evidence>